<comment type="similarity">
    <text evidence="1">Belongs to the PrpF family.</text>
</comment>
<name>A0A7Y6NRM9_9BURK</name>
<dbReference type="AlphaFoldDB" id="A0A7Y6NRM9"/>
<keyword evidence="2" id="KW-0413">Isomerase</keyword>
<accession>A0A7Y6NRM9</accession>
<dbReference type="Pfam" id="PF04303">
    <property type="entry name" value="PrpF"/>
    <property type="match status" value="1"/>
</dbReference>
<evidence type="ECO:0008006" key="5">
    <source>
        <dbReference type="Google" id="ProtNLM"/>
    </source>
</evidence>
<dbReference type="PANTHER" id="PTHR43709:SF2">
    <property type="entry name" value="DUF453 DOMAIN PROTEIN (AFU_ORTHOLOGUE AFUA_6G00360)"/>
    <property type="match status" value="1"/>
</dbReference>
<gene>
    <name evidence="3" type="ORF">HQN59_20225</name>
</gene>
<dbReference type="SUPFAM" id="SSF54506">
    <property type="entry name" value="Diaminopimelate epimerase-like"/>
    <property type="match status" value="1"/>
</dbReference>
<keyword evidence="4" id="KW-1185">Reference proteome</keyword>
<dbReference type="InterPro" id="IPR007400">
    <property type="entry name" value="PrpF-like"/>
</dbReference>
<evidence type="ECO:0000313" key="3">
    <source>
        <dbReference type="EMBL" id="NUZ08093.1"/>
    </source>
</evidence>
<evidence type="ECO:0000256" key="1">
    <source>
        <dbReference type="ARBA" id="ARBA00007673"/>
    </source>
</evidence>
<evidence type="ECO:0000313" key="4">
    <source>
        <dbReference type="Proteomes" id="UP000529637"/>
    </source>
</evidence>
<comment type="caution">
    <text evidence="3">The sequence shown here is derived from an EMBL/GenBank/DDBJ whole genome shotgun (WGS) entry which is preliminary data.</text>
</comment>
<dbReference type="RefSeq" id="WP_176070934.1">
    <property type="nucleotide sequence ID" value="NZ_JABWMJ010000011.1"/>
</dbReference>
<dbReference type="EMBL" id="JABWMJ010000011">
    <property type="protein sequence ID" value="NUZ08093.1"/>
    <property type="molecule type" value="Genomic_DNA"/>
</dbReference>
<dbReference type="GO" id="GO:0016853">
    <property type="term" value="F:isomerase activity"/>
    <property type="evidence" value="ECO:0007669"/>
    <property type="project" value="UniProtKB-KW"/>
</dbReference>
<organism evidence="3 4">
    <name type="scientific">Piscinibacter koreensis</name>
    <dbReference type="NCBI Taxonomy" id="2742824"/>
    <lineage>
        <taxon>Bacteria</taxon>
        <taxon>Pseudomonadati</taxon>
        <taxon>Pseudomonadota</taxon>
        <taxon>Betaproteobacteria</taxon>
        <taxon>Burkholderiales</taxon>
        <taxon>Sphaerotilaceae</taxon>
        <taxon>Piscinibacter</taxon>
    </lineage>
</organism>
<proteinExistence type="inferred from homology"/>
<sequence length="230" mass="24386">MEEHHGQALPGSINPVGTRKALVFHARDLPLERAQWDAIFLAAVGSANRFGLNGVGWRGIVAVKGLRDRTAHSSGADVDYTLARVQVQDARVDYSGNCGNMSSAIGPFAVDEGLVRTPGDGEATVRIHNTNTCKIIHSTFSVRQGRSAEARTLAIPGVDGTGAPVRLDFISRGAPRPETCCPRKAHTVAEVPGRNAVQASLVDASNEYVFVSATDIGLVGTTRRTCWASA</sequence>
<protein>
    <recommendedName>
        <fullName evidence="5">PrpF protein</fullName>
    </recommendedName>
</protein>
<dbReference type="Proteomes" id="UP000529637">
    <property type="component" value="Unassembled WGS sequence"/>
</dbReference>
<reference evidence="3 4" key="1">
    <citation type="submission" date="2020-06" db="EMBL/GenBank/DDBJ databases">
        <title>Schlegella sp. ID0723 isolated from air conditioner.</title>
        <authorList>
            <person name="Kim D.Y."/>
            <person name="Kim D.-U."/>
        </authorList>
    </citation>
    <scope>NUCLEOTIDE SEQUENCE [LARGE SCALE GENOMIC DNA]</scope>
    <source>
        <strain evidence="3 4">ID0723</strain>
    </source>
</reference>
<dbReference type="Gene3D" id="3.10.310.10">
    <property type="entry name" value="Diaminopimelate Epimerase, Chain A, domain 1"/>
    <property type="match status" value="2"/>
</dbReference>
<evidence type="ECO:0000256" key="2">
    <source>
        <dbReference type="ARBA" id="ARBA00023235"/>
    </source>
</evidence>
<dbReference type="PANTHER" id="PTHR43709">
    <property type="entry name" value="ACONITATE ISOMERASE-RELATED"/>
    <property type="match status" value="1"/>
</dbReference>